<dbReference type="Pfam" id="PF15477">
    <property type="entry name" value="SMAP"/>
    <property type="match status" value="1"/>
</dbReference>
<feature type="compositionally biased region" description="Basic and acidic residues" evidence="3">
    <location>
        <begin position="124"/>
        <end position="165"/>
    </location>
</feature>
<organism evidence="5 6">
    <name type="scientific">Dreissena polymorpha</name>
    <name type="common">Zebra mussel</name>
    <name type="synonym">Mytilus polymorpha</name>
    <dbReference type="NCBI Taxonomy" id="45954"/>
    <lineage>
        <taxon>Eukaryota</taxon>
        <taxon>Metazoa</taxon>
        <taxon>Spiralia</taxon>
        <taxon>Lophotrochozoa</taxon>
        <taxon>Mollusca</taxon>
        <taxon>Bivalvia</taxon>
        <taxon>Autobranchia</taxon>
        <taxon>Heteroconchia</taxon>
        <taxon>Euheterodonta</taxon>
        <taxon>Imparidentia</taxon>
        <taxon>Neoheterodontei</taxon>
        <taxon>Myida</taxon>
        <taxon>Dreissenoidea</taxon>
        <taxon>Dreissenidae</taxon>
        <taxon>Dreissena</taxon>
    </lineage>
</organism>
<feature type="region of interest" description="Disordered" evidence="3">
    <location>
        <begin position="95"/>
        <end position="181"/>
    </location>
</feature>
<feature type="region of interest" description="Disordered" evidence="3">
    <location>
        <begin position="55"/>
        <end position="83"/>
    </location>
</feature>
<proteinExistence type="inferred from homology"/>
<feature type="domain" description="Small acidic protein-like" evidence="4">
    <location>
        <begin position="33"/>
        <end position="108"/>
    </location>
</feature>
<dbReference type="PANTHER" id="PTHR22175:SF0">
    <property type="entry name" value="SMALL ACIDIC PROTEIN"/>
    <property type="match status" value="1"/>
</dbReference>
<feature type="compositionally biased region" description="Basic and acidic residues" evidence="3">
    <location>
        <begin position="7"/>
        <end position="28"/>
    </location>
</feature>
<dbReference type="InterPro" id="IPR026714">
    <property type="entry name" value="SMAP"/>
</dbReference>
<dbReference type="PANTHER" id="PTHR22175">
    <property type="entry name" value="SMALL ACIDIC PROTEIN-RELATED"/>
    <property type="match status" value="1"/>
</dbReference>
<evidence type="ECO:0000259" key="4">
    <source>
        <dbReference type="Pfam" id="PF15477"/>
    </source>
</evidence>
<dbReference type="EMBL" id="JAIWYP010000012">
    <property type="protein sequence ID" value="KAH3726794.1"/>
    <property type="molecule type" value="Genomic_DNA"/>
</dbReference>
<feature type="region of interest" description="Disordered" evidence="3">
    <location>
        <begin position="1"/>
        <end position="38"/>
    </location>
</feature>
<accession>A0A9D4CLE0</accession>
<comment type="caution">
    <text evidence="5">The sequence shown here is derived from an EMBL/GenBank/DDBJ whole genome shotgun (WGS) entry which is preliminary data.</text>
</comment>
<feature type="compositionally biased region" description="Polar residues" evidence="3">
    <location>
        <begin position="114"/>
        <end position="123"/>
    </location>
</feature>
<gene>
    <name evidence="5" type="ORF">DPMN_052663</name>
</gene>
<dbReference type="Proteomes" id="UP000828390">
    <property type="component" value="Unassembled WGS sequence"/>
</dbReference>
<dbReference type="InterPro" id="IPR028124">
    <property type="entry name" value="SMAP_dom"/>
</dbReference>
<reference evidence="5" key="1">
    <citation type="journal article" date="2019" name="bioRxiv">
        <title>The Genome of the Zebra Mussel, Dreissena polymorpha: A Resource for Invasive Species Research.</title>
        <authorList>
            <person name="McCartney M.A."/>
            <person name="Auch B."/>
            <person name="Kono T."/>
            <person name="Mallez S."/>
            <person name="Zhang Y."/>
            <person name="Obille A."/>
            <person name="Becker A."/>
            <person name="Abrahante J.E."/>
            <person name="Garbe J."/>
            <person name="Badalamenti J.P."/>
            <person name="Herman A."/>
            <person name="Mangelson H."/>
            <person name="Liachko I."/>
            <person name="Sullivan S."/>
            <person name="Sone E.D."/>
            <person name="Koren S."/>
            <person name="Silverstein K.A.T."/>
            <person name="Beckman K.B."/>
            <person name="Gohl D.M."/>
        </authorList>
    </citation>
    <scope>NUCLEOTIDE SEQUENCE</scope>
    <source>
        <strain evidence="5">Duluth1</strain>
        <tissue evidence="5">Whole animal</tissue>
    </source>
</reference>
<protein>
    <recommendedName>
        <fullName evidence="2">Small acidic protein</fullName>
    </recommendedName>
</protein>
<sequence>MSVSKGSDSESKDKDSETVDDLNPEKVHSANKWEAVDLGDDDRKKKFLKLMGAAKQEHRGRFVIGDKEPVHAHTRDNKETEEINKHLEEQFKQTFEHRVTRHSHKGLGFADGESNLSSSGLDSKTNKDNDSLEEKQSEKCEKNTSEDVNKKRQHDEAAEKTETPPKKPKMIMNFVKSSDSN</sequence>
<name>A0A9D4CLE0_DREPO</name>
<comment type="similarity">
    <text evidence="1">Belongs to the SMAP family.</text>
</comment>
<dbReference type="OrthoDB" id="10066125at2759"/>
<evidence type="ECO:0000313" key="5">
    <source>
        <dbReference type="EMBL" id="KAH3726794.1"/>
    </source>
</evidence>
<evidence type="ECO:0000313" key="6">
    <source>
        <dbReference type="Proteomes" id="UP000828390"/>
    </source>
</evidence>
<dbReference type="AlphaFoldDB" id="A0A9D4CLE0"/>
<evidence type="ECO:0000256" key="3">
    <source>
        <dbReference type="SAM" id="MobiDB-lite"/>
    </source>
</evidence>
<keyword evidence="6" id="KW-1185">Reference proteome</keyword>
<reference evidence="5" key="2">
    <citation type="submission" date="2020-11" db="EMBL/GenBank/DDBJ databases">
        <authorList>
            <person name="McCartney M.A."/>
            <person name="Auch B."/>
            <person name="Kono T."/>
            <person name="Mallez S."/>
            <person name="Becker A."/>
            <person name="Gohl D.M."/>
            <person name="Silverstein K.A.T."/>
            <person name="Koren S."/>
            <person name="Bechman K.B."/>
            <person name="Herman A."/>
            <person name="Abrahante J.E."/>
            <person name="Garbe J."/>
        </authorList>
    </citation>
    <scope>NUCLEOTIDE SEQUENCE</scope>
    <source>
        <strain evidence="5">Duluth1</strain>
        <tissue evidence="5">Whole animal</tissue>
    </source>
</reference>
<evidence type="ECO:0000256" key="2">
    <source>
        <dbReference type="ARBA" id="ARBA00016161"/>
    </source>
</evidence>
<evidence type="ECO:0000256" key="1">
    <source>
        <dbReference type="ARBA" id="ARBA00006502"/>
    </source>
</evidence>